<reference evidence="2" key="1">
    <citation type="journal article" date="2007" name="Nature">
        <title>The grapevine genome sequence suggests ancestral hexaploidization in major angiosperm phyla.</title>
        <authorList>
            <consortium name="The French-Italian Public Consortium for Grapevine Genome Characterization."/>
            <person name="Jaillon O."/>
            <person name="Aury J.-M."/>
            <person name="Noel B."/>
            <person name="Policriti A."/>
            <person name="Clepet C."/>
            <person name="Casagrande A."/>
            <person name="Choisne N."/>
            <person name="Aubourg S."/>
            <person name="Vitulo N."/>
            <person name="Jubin C."/>
            <person name="Vezzi A."/>
            <person name="Legeai F."/>
            <person name="Hugueney P."/>
            <person name="Dasilva C."/>
            <person name="Horner D."/>
            <person name="Mica E."/>
            <person name="Jublot D."/>
            <person name="Poulain J."/>
            <person name="Bruyere C."/>
            <person name="Billault A."/>
            <person name="Segurens B."/>
            <person name="Gouyvenoux M."/>
            <person name="Ugarte E."/>
            <person name="Cattonaro F."/>
            <person name="Anthouard V."/>
            <person name="Vico V."/>
            <person name="Del Fabbro C."/>
            <person name="Alaux M."/>
            <person name="Di Gaspero G."/>
            <person name="Dumas V."/>
            <person name="Felice N."/>
            <person name="Paillard S."/>
            <person name="Juman I."/>
            <person name="Moroldo M."/>
            <person name="Scalabrin S."/>
            <person name="Canaguier A."/>
            <person name="Le Clainche I."/>
            <person name="Malacrida G."/>
            <person name="Durand E."/>
            <person name="Pesole G."/>
            <person name="Laucou V."/>
            <person name="Chatelet P."/>
            <person name="Merdinoglu D."/>
            <person name="Delledonne M."/>
            <person name="Pezzotti M."/>
            <person name="Lecharny A."/>
            <person name="Scarpelli C."/>
            <person name="Artiguenave F."/>
            <person name="Pe M.E."/>
            <person name="Valle G."/>
            <person name="Morgante M."/>
            <person name="Caboche M."/>
            <person name="Adam-Blondon A.-F."/>
            <person name="Weissenbach J."/>
            <person name="Quetier F."/>
            <person name="Wincker P."/>
        </authorList>
    </citation>
    <scope>NUCLEOTIDE SEQUENCE [LARGE SCALE GENOMIC DNA]</scope>
    <source>
        <strain evidence="2">cv. Pinot noir / PN40024</strain>
    </source>
</reference>
<organism evidence="1 2">
    <name type="scientific">Vitis vinifera</name>
    <name type="common">Grape</name>
    <dbReference type="NCBI Taxonomy" id="29760"/>
    <lineage>
        <taxon>Eukaryota</taxon>
        <taxon>Viridiplantae</taxon>
        <taxon>Streptophyta</taxon>
        <taxon>Embryophyta</taxon>
        <taxon>Tracheophyta</taxon>
        <taxon>Spermatophyta</taxon>
        <taxon>Magnoliopsida</taxon>
        <taxon>eudicotyledons</taxon>
        <taxon>Gunneridae</taxon>
        <taxon>Pentapetalae</taxon>
        <taxon>rosids</taxon>
        <taxon>Vitales</taxon>
        <taxon>Vitaceae</taxon>
        <taxon>Viteae</taxon>
        <taxon>Vitis</taxon>
    </lineage>
</organism>
<evidence type="ECO:0000313" key="1">
    <source>
        <dbReference type="EMBL" id="CBI39282.3"/>
    </source>
</evidence>
<proteinExistence type="predicted"/>
<gene>
    <name evidence="1" type="ordered locus">VIT_18s0041g01390</name>
</gene>
<name>D7U968_VITVI</name>
<dbReference type="EMBL" id="FN596744">
    <property type="protein sequence ID" value="CBI39282.3"/>
    <property type="molecule type" value="Genomic_DNA"/>
</dbReference>
<dbReference type="PaxDb" id="29760-VIT_18s0041g01390.t01"/>
<evidence type="ECO:0000313" key="2">
    <source>
        <dbReference type="Proteomes" id="UP000009183"/>
    </source>
</evidence>
<sequence length="36" mass="4324">MLNYRFFKKLRRITNYLSIKKINGAINCCKIIYNIG</sequence>
<dbReference type="InParanoid" id="D7U968"/>
<protein>
    <submittedName>
        <fullName evidence="1">Uncharacterized protein</fullName>
    </submittedName>
</protein>
<dbReference type="Proteomes" id="UP000009183">
    <property type="component" value="Chromosome 18"/>
</dbReference>
<accession>D7U968</accession>
<dbReference type="AlphaFoldDB" id="D7U968"/>
<keyword evidence="2" id="KW-1185">Reference proteome</keyword>
<dbReference type="HOGENOM" id="CLU_3360725_0_0_1"/>